<dbReference type="HOGENOM" id="CLU_1714062_0_0_1"/>
<feature type="signal peptide" evidence="1">
    <location>
        <begin position="1"/>
        <end position="19"/>
    </location>
</feature>
<feature type="chain" id="PRO_5001642287" evidence="1">
    <location>
        <begin position="20"/>
        <end position="154"/>
    </location>
</feature>
<organism evidence="2 3">
    <name type="scientific">Pleurotus ostreatus (strain PC15)</name>
    <name type="common">Oyster mushroom</name>
    <dbReference type="NCBI Taxonomy" id="1137138"/>
    <lineage>
        <taxon>Eukaryota</taxon>
        <taxon>Fungi</taxon>
        <taxon>Dikarya</taxon>
        <taxon>Basidiomycota</taxon>
        <taxon>Agaricomycotina</taxon>
        <taxon>Agaricomycetes</taxon>
        <taxon>Agaricomycetidae</taxon>
        <taxon>Agaricales</taxon>
        <taxon>Pleurotineae</taxon>
        <taxon>Pleurotaceae</taxon>
        <taxon>Pleurotus</taxon>
    </lineage>
</organism>
<reference evidence="3" key="1">
    <citation type="journal article" date="2014" name="Proc. Natl. Acad. Sci. U.S.A.">
        <title>Extensive sampling of basidiomycete genomes demonstrates inadequacy of the white-rot/brown-rot paradigm for wood decay fungi.</title>
        <authorList>
            <person name="Riley R."/>
            <person name="Salamov A.A."/>
            <person name="Brown D.W."/>
            <person name="Nagy L.G."/>
            <person name="Floudas D."/>
            <person name="Held B.W."/>
            <person name="Levasseur A."/>
            <person name="Lombard V."/>
            <person name="Morin E."/>
            <person name="Otillar R."/>
            <person name="Lindquist E.A."/>
            <person name="Sun H."/>
            <person name="LaButti K.M."/>
            <person name="Schmutz J."/>
            <person name="Jabbour D."/>
            <person name="Luo H."/>
            <person name="Baker S.E."/>
            <person name="Pisabarro A.G."/>
            <person name="Walton J.D."/>
            <person name="Blanchette R.A."/>
            <person name="Henrissat B."/>
            <person name="Martin F."/>
            <person name="Cullen D."/>
            <person name="Hibbett D.S."/>
            <person name="Grigoriev I.V."/>
        </authorList>
    </citation>
    <scope>NUCLEOTIDE SEQUENCE [LARGE SCALE GENOMIC DNA]</scope>
    <source>
        <strain evidence="3">PC15</strain>
    </source>
</reference>
<protein>
    <submittedName>
        <fullName evidence="2">Uncharacterized protein</fullName>
    </submittedName>
</protein>
<dbReference type="EMBL" id="KL198012">
    <property type="protein sequence ID" value="KDQ23612.1"/>
    <property type="molecule type" value="Genomic_DNA"/>
</dbReference>
<proteinExistence type="predicted"/>
<dbReference type="Proteomes" id="UP000027073">
    <property type="component" value="Unassembled WGS sequence"/>
</dbReference>
<gene>
    <name evidence="2" type="ORF">PLEOSDRAFT_162376</name>
</gene>
<keyword evidence="1" id="KW-0732">Signal</keyword>
<dbReference type="VEuPathDB" id="FungiDB:PLEOSDRAFT_162376"/>
<sequence>MRFLTNLAVLCAILKSTIAVEPGHNALGIGLSDSLEAAIHKDYGPVIFDGLAKTDCNAGECLLMPVRTTTCIIMTIELKSPPEDVFCCAPACKICPCLDCYPTDVIAYFQKWRLCEDQEKAKLFSKVYLGIANDKEKSRAEELGHTPNFIGVKT</sequence>
<evidence type="ECO:0000313" key="3">
    <source>
        <dbReference type="Proteomes" id="UP000027073"/>
    </source>
</evidence>
<accession>A0A067NHL4</accession>
<dbReference type="AlphaFoldDB" id="A0A067NHL4"/>
<dbReference type="InParanoid" id="A0A067NHL4"/>
<evidence type="ECO:0000313" key="2">
    <source>
        <dbReference type="EMBL" id="KDQ23612.1"/>
    </source>
</evidence>
<evidence type="ECO:0000256" key="1">
    <source>
        <dbReference type="SAM" id="SignalP"/>
    </source>
</evidence>
<name>A0A067NHL4_PLEO1</name>
<dbReference type="OrthoDB" id="2963251at2759"/>